<evidence type="ECO:0000313" key="2">
    <source>
        <dbReference type="Proteomes" id="UP000664914"/>
    </source>
</evidence>
<gene>
    <name evidence="1" type="ORF">HRJ34_05900</name>
</gene>
<reference evidence="1" key="1">
    <citation type="submission" date="2020-07" db="EMBL/GenBank/DDBJ databases">
        <authorList>
            <person name="Camacho E."/>
        </authorList>
    </citation>
    <scope>NUCLEOTIDE SEQUENCE</scope>
    <source>
        <strain evidence="1">MPO218</strain>
    </source>
</reference>
<accession>A0A975D597</accession>
<dbReference type="Proteomes" id="UP000664914">
    <property type="component" value="Chromosome"/>
</dbReference>
<proteinExistence type="predicted"/>
<dbReference type="RefSeq" id="WP_208633572.1">
    <property type="nucleotide sequence ID" value="NZ_CP059319.1"/>
</dbReference>
<name>A0A975D597_9SPHN</name>
<reference evidence="1" key="2">
    <citation type="submission" date="2021-04" db="EMBL/GenBank/DDBJ databases">
        <title>Isolation and genomic analysis of the ibuprofen-degrading bacterium Sphingomonas strain MPO218.</title>
        <authorList>
            <person name="Aulestia M."/>
            <person name="Flores A."/>
            <person name="Mangas E.L."/>
            <person name="Perez-Pulido A.J."/>
            <person name="Santero E."/>
            <person name="Camacho E.M."/>
        </authorList>
    </citation>
    <scope>NUCLEOTIDE SEQUENCE</scope>
    <source>
        <strain evidence="1">MPO218</strain>
    </source>
</reference>
<organism evidence="1 2">
    <name type="scientific">Rhizorhabdus wittichii</name>
    <dbReference type="NCBI Taxonomy" id="160791"/>
    <lineage>
        <taxon>Bacteria</taxon>
        <taxon>Pseudomonadati</taxon>
        <taxon>Pseudomonadota</taxon>
        <taxon>Alphaproteobacteria</taxon>
        <taxon>Sphingomonadales</taxon>
        <taxon>Sphingomonadaceae</taxon>
        <taxon>Rhizorhabdus</taxon>
    </lineage>
</organism>
<protein>
    <submittedName>
        <fullName evidence="1">Uncharacterized protein</fullName>
    </submittedName>
</protein>
<dbReference type="EMBL" id="CP059319">
    <property type="protein sequence ID" value="QTH23043.1"/>
    <property type="molecule type" value="Genomic_DNA"/>
</dbReference>
<sequence length="93" mass="10108">MISASDFQLHFDRFQRLITAESKGHPFTDFAEGKIAAWEGYKPTLRNAALAKLSLDAWSRETIGSGAICPSSGHLAQMVAQRRGDRASSGVDV</sequence>
<dbReference type="AlphaFoldDB" id="A0A975D597"/>
<evidence type="ECO:0000313" key="1">
    <source>
        <dbReference type="EMBL" id="QTH23043.1"/>
    </source>
</evidence>